<dbReference type="InterPro" id="IPR025741">
    <property type="entry name" value="FAM110_C"/>
</dbReference>
<dbReference type="EMBL" id="KN122047">
    <property type="protein sequence ID" value="KFO33929.1"/>
    <property type="molecule type" value="Genomic_DNA"/>
</dbReference>
<dbReference type="GO" id="GO:0030335">
    <property type="term" value="P:positive regulation of cell migration"/>
    <property type="evidence" value="ECO:0007669"/>
    <property type="project" value="TreeGrafter"/>
</dbReference>
<dbReference type="InterPro" id="IPR025740">
    <property type="entry name" value="FAM110"/>
</dbReference>
<proteinExistence type="inferred from homology"/>
<evidence type="ECO:0000313" key="5">
    <source>
        <dbReference type="Proteomes" id="UP000028990"/>
    </source>
</evidence>
<dbReference type="GO" id="GO:0005938">
    <property type="term" value="C:cell cortex"/>
    <property type="evidence" value="ECO:0007669"/>
    <property type="project" value="TreeGrafter"/>
</dbReference>
<evidence type="ECO:0000259" key="3">
    <source>
        <dbReference type="Pfam" id="PF14160"/>
    </source>
</evidence>
<dbReference type="GO" id="GO:0060491">
    <property type="term" value="P:regulation of cell projection assembly"/>
    <property type="evidence" value="ECO:0007669"/>
    <property type="project" value="TreeGrafter"/>
</dbReference>
<dbReference type="eggNOG" id="ENOG502S0DB">
    <property type="taxonomic scope" value="Eukaryota"/>
</dbReference>
<dbReference type="PANTHER" id="PTHR14758:SF5">
    <property type="entry name" value="PROTEIN FAM110C"/>
    <property type="match status" value="1"/>
</dbReference>
<dbReference type="Pfam" id="PF14160">
    <property type="entry name" value="FAM110_C"/>
    <property type="match status" value="1"/>
</dbReference>
<dbReference type="AlphaFoldDB" id="A0A091DP54"/>
<protein>
    <submittedName>
        <fullName evidence="4">Protein FAM110C</fullName>
    </submittedName>
</protein>
<comment type="similarity">
    <text evidence="1">Belongs to the FAM110 family.</text>
</comment>
<dbReference type="Proteomes" id="UP000028990">
    <property type="component" value="Unassembled WGS sequence"/>
</dbReference>
<dbReference type="PANTHER" id="PTHR14758">
    <property type="entry name" value="AGAP005440-PA"/>
    <property type="match status" value="1"/>
</dbReference>
<sequence length="136" mass="14733">MLCVHTQGPSCLLAALTWVCSQTCRVPEKLRPGADRDAFFQFCGLDPEVVEALGRDNFSTSSDRVALKVHSVSVATSDGGFSRNSSGEDDVLQVEALTEQVPSTTSIVERNARIIKWLYTCRKAKETPGQGLQGSV</sequence>
<feature type="chain" id="PRO_5001871838" evidence="2">
    <location>
        <begin position="22"/>
        <end position="136"/>
    </location>
</feature>
<dbReference type="GO" id="GO:0043014">
    <property type="term" value="F:alpha-tubulin binding"/>
    <property type="evidence" value="ECO:0007669"/>
    <property type="project" value="TreeGrafter"/>
</dbReference>
<keyword evidence="5" id="KW-1185">Reference proteome</keyword>
<evidence type="ECO:0000313" key="4">
    <source>
        <dbReference type="EMBL" id="KFO33929.1"/>
    </source>
</evidence>
<evidence type="ECO:0000256" key="1">
    <source>
        <dbReference type="ARBA" id="ARBA00010576"/>
    </source>
</evidence>
<evidence type="ECO:0000256" key="2">
    <source>
        <dbReference type="SAM" id="SignalP"/>
    </source>
</evidence>
<gene>
    <name evidence="4" type="ORF">H920_04689</name>
</gene>
<keyword evidence="2" id="KW-0732">Signal</keyword>
<name>A0A091DP54_FUKDA</name>
<reference evidence="4 5" key="1">
    <citation type="submission" date="2013-11" db="EMBL/GenBank/DDBJ databases">
        <title>The Damaraland mole rat (Fukomys damarensis) genome and evolution of African mole rats.</title>
        <authorList>
            <person name="Gladyshev V.N."/>
            <person name="Fang X."/>
        </authorList>
    </citation>
    <scope>NUCLEOTIDE SEQUENCE [LARGE SCALE GENOMIC DNA]</scope>
    <source>
        <tissue evidence="4">Liver</tissue>
    </source>
</reference>
<organism evidence="4 5">
    <name type="scientific">Fukomys damarensis</name>
    <name type="common">Damaraland mole rat</name>
    <name type="synonym">Cryptomys damarensis</name>
    <dbReference type="NCBI Taxonomy" id="885580"/>
    <lineage>
        <taxon>Eukaryota</taxon>
        <taxon>Metazoa</taxon>
        <taxon>Chordata</taxon>
        <taxon>Craniata</taxon>
        <taxon>Vertebrata</taxon>
        <taxon>Euteleostomi</taxon>
        <taxon>Mammalia</taxon>
        <taxon>Eutheria</taxon>
        <taxon>Euarchontoglires</taxon>
        <taxon>Glires</taxon>
        <taxon>Rodentia</taxon>
        <taxon>Hystricomorpha</taxon>
        <taxon>Bathyergidae</taxon>
        <taxon>Fukomys</taxon>
    </lineage>
</organism>
<accession>A0A091DP54</accession>
<feature type="signal peptide" evidence="2">
    <location>
        <begin position="1"/>
        <end position="21"/>
    </location>
</feature>
<feature type="domain" description="Centrosome-associated FAM110 C-terminal" evidence="3">
    <location>
        <begin position="31"/>
        <end position="124"/>
    </location>
</feature>